<accession>A0ABQ9HJH3</accession>
<protein>
    <submittedName>
        <fullName evidence="1">Uncharacterized protein</fullName>
    </submittedName>
</protein>
<gene>
    <name evidence="1" type="ORF">PR048_016206</name>
</gene>
<proteinExistence type="predicted"/>
<dbReference type="EMBL" id="JARBHB010000005">
    <property type="protein sequence ID" value="KAJ8884349.1"/>
    <property type="molecule type" value="Genomic_DNA"/>
</dbReference>
<keyword evidence="2" id="KW-1185">Reference proteome</keyword>
<sequence>MIVQLDFAENYGAAHQDKILSVLWSHHQITLFACCARLIFCICFPKESDQLCQIRIQVIDNCKSDLGWLCWENRKQIKFWHLYATCHGKGAVDGVGGMYKHNSGGTMYMIFLDLSENTVLNHQTTYSVSFWAQYFFPVIEMLYDKGKSVSE</sequence>
<reference evidence="1 2" key="1">
    <citation type="submission" date="2023-02" db="EMBL/GenBank/DDBJ databases">
        <title>LHISI_Scaffold_Assembly.</title>
        <authorList>
            <person name="Stuart O.P."/>
            <person name="Cleave R."/>
            <person name="Magrath M.J.L."/>
            <person name="Mikheyev A.S."/>
        </authorList>
    </citation>
    <scope>NUCLEOTIDE SEQUENCE [LARGE SCALE GENOMIC DNA]</scope>
    <source>
        <strain evidence="1">Daus_M_001</strain>
        <tissue evidence="1">Leg muscle</tissue>
    </source>
</reference>
<dbReference type="Proteomes" id="UP001159363">
    <property type="component" value="Chromosome 4"/>
</dbReference>
<comment type="caution">
    <text evidence="1">The sequence shown here is derived from an EMBL/GenBank/DDBJ whole genome shotgun (WGS) entry which is preliminary data.</text>
</comment>
<dbReference type="PANTHER" id="PTHR46601:SF2">
    <property type="entry name" value="UBIQUITIN-LIKE PROTEASE FAMILY PROFILE DOMAIN-CONTAINING PROTEIN"/>
    <property type="match status" value="1"/>
</dbReference>
<dbReference type="PANTHER" id="PTHR46601">
    <property type="entry name" value="ULP_PROTEASE DOMAIN-CONTAINING PROTEIN"/>
    <property type="match status" value="1"/>
</dbReference>
<name>A0ABQ9HJH3_9NEOP</name>
<evidence type="ECO:0000313" key="2">
    <source>
        <dbReference type="Proteomes" id="UP001159363"/>
    </source>
</evidence>
<organism evidence="1 2">
    <name type="scientific">Dryococelus australis</name>
    <dbReference type="NCBI Taxonomy" id="614101"/>
    <lineage>
        <taxon>Eukaryota</taxon>
        <taxon>Metazoa</taxon>
        <taxon>Ecdysozoa</taxon>
        <taxon>Arthropoda</taxon>
        <taxon>Hexapoda</taxon>
        <taxon>Insecta</taxon>
        <taxon>Pterygota</taxon>
        <taxon>Neoptera</taxon>
        <taxon>Polyneoptera</taxon>
        <taxon>Phasmatodea</taxon>
        <taxon>Verophasmatodea</taxon>
        <taxon>Anareolatae</taxon>
        <taxon>Phasmatidae</taxon>
        <taxon>Eurycanthinae</taxon>
        <taxon>Dryococelus</taxon>
    </lineage>
</organism>
<evidence type="ECO:0000313" key="1">
    <source>
        <dbReference type="EMBL" id="KAJ8884349.1"/>
    </source>
</evidence>